<evidence type="ECO:0000259" key="4">
    <source>
        <dbReference type="Pfam" id="PF01168"/>
    </source>
</evidence>
<evidence type="ECO:0000256" key="3">
    <source>
        <dbReference type="ARBA" id="ARBA00023235"/>
    </source>
</evidence>
<name>A0A098QTA7_9SPIO</name>
<dbReference type="InterPro" id="IPR029066">
    <property type="entry name" value="PLP-binding_barrel"/>
</dbReference>
<dbReference type="Pfam" id="PF01168">
    <property type="entry name" value="Ala_racemase_N"/>
    <property type="match status" value="1"/>
</dbReference>
<dbReference type="GO" id="GO:0030170">
    <property type="term" value="F:pyridoxal phosphate binding"/>
    <property type="evidence" value="ECO:0007669"/>
    <property type="project" value="TreeGrafter"/>
</dbReference>
<dbReference type="STRING" id="1480694.DC28_14970"/>
<dbReference type="InterPro" id="IPR001608">
    <property type="entry name" value="Ala_racemase_N"/>
</dbReference>
<dbReference type="SUPFAM" id="SSF51419">
    <property type="entry name" value="PLP-binding barrel"/>
    <property type="match status" value="1"/>
</dbReference>
<protein>
    <recommendedName>
        <fullName evidence="4">Alanine racemase N-terminal domain-containing protein</fullName>
    </recommendedName>
</protein>
<dbReference type="RefSeq" id="WP_037550282.1">
    <property type="nucleotide sequence ID" value="NZ_JNUP01000072.1"/>
</dbReference>
<evidence type="ECO:0000256" key="1">
    <source>
        <dbReference type="ARBA" id="ARBA00001933"/>
    </source>
</evidence>
<evidence type="ECO:0000313" key="5">
    <source>
        <dbReference type="EMBL" id="KGE70791.1"/>
    </source>
</evidence>
<gene>
    <name evidence="5" type="ORF">DC28_14970</name>
</gene>
<dbReference type="PANTHER" id="PTHR30511:SF3">
    <property type="entry name" value="LYSINE RACEMASE"/>
    <property type="match status" value="1"/>
</dbReference>
<dbReference type="EMBL" id="JNUP01000072">
    <property type="protein sequence ID" value="KGE70791.1"/>
    <property type="molecule type" value="Genomic_DNA"/>
</dbReference>
<dbReference type="InterPro" id="IPR000821">
    <property type="entry name" value="Ala_racemase"/>
</dbReference>
<feature type="domain" description="Alanine racemase N-terminal" evidence="4">
    <location>
        <begin position="56"/>
        <end position="230"/>
    </location>
</feature>
<evidence type="ECO:0000256" key="2">
    <source>
        <dbReference type="ARBA" id="ARBA00022898"/>
    </source>
</evidence>
<dbReference type="AlphaFoldDB" id="A0A098QTA7"/>
<dbReference type="GO" id="GO:0008784">
    <property type="term" value="F:alanine racemase activity"/>
    <property type="evidence" value="ECO:0007669"/>
    <property type="project" value="TreeGrafter"/>
</dbReference>
<keyword evidence="2" id="KW-0663">Pyridoxal phosphate</keyword>
<accession>A0A098QTA7</accession>
<comment type="caution">
    <text evidence="5">The sequence shown here is derived from an EMBL/GenBank/DDBJ whole genome shotgun (WGS) entry which is preliminary data.</text>
</comment>
<dbReference type="PANTHER" id="PTHR30511">
    <property type="entry name" value="ALANINE RACEMASE"/>
    <property type="match status" value="1"/>
</dbReference>
<sequence length="366" mass="40600">MAELVIYKERILKNIRTLNTYFEKHGITWTLIVKMLSGNKRLLKEILTDPILSGALQSVGDSRLTGLRHVKELNPEIQTMYIKPPAIRFADQVVTYADVSLNSSFRTIEALNRAAGKQNKVHKVIIMIEMGELREGILGDNLIDFYTRVFALEHIDIIGIGTNLGCLFGVEPTRDKLVQLSLYKQLIEATFKTKVSLVSGGTSITLPVIEQGKLPKAVNHFRVGEAVFMGTSPLDQKRFSTLSESVFEYDAQILEIEEKDAQPDGVIGEGNIGHAIEAQEDDPSDKSFRALVDFGLIDVDAADLEPLDPEVSLFGSTSDMTVYSLGSNKTPSGQKKYQVGQSLPFKPSYMAVARLMSSKFIDKRVV</sequence>
<dbReference type="Gene3D" id="3.20.20.10">
    <property type="entry name" value="Alanine racemase"/>
    <property type="match status" value="1"/>
</dbReference>
<evidence type="ECO:0000313" key="6">
    <source>
        <dbReference type="Proteomes" id="UP000029692"/>
    </source>
</evidence>
<comment type="cofactor">
    <cofactor evidence="1">
        <name>pyridoxal 5'-phosphate</name>
        <dbReference type="ChEBI" id="CHEBI:597326"/>
    </cofactor>
</comment>
<reference evidence="5 6" key="1">
    <citation type="submission" date="2014-05" db="EMBL/GenBank/DDBJ databases">
        <title>De novo Genome Sequence of Spirocheata sp.</title>
        <authorList>
            <person name="Shivani Y."/>
            <person name="Subhash Y."/>
            <person name="Tushar L."/>
            <person name="Sasikala C."/>
            <person name="Ramana C.V."/>
        </authorList>
    </citation>
    <scope>NUCLEOTIDE SEQUENCE [LARGE SCALE GENOMIC DNA]</scope>
    <source>
        <strain evidence="5 6">JC230</strain>
    </source>
</reference>
<dbReference type="eggNOG" id="COG3457">
    <property type="taxonomic scope" value="Bacteria"/>
</dbReference>
<proteinExistence type="predicted"/>
<dbReference type="GO" id="GO:0005829">
    <property type="term" value="C:cytosol"/>
    <property type="evidence" value="ECO:0007669"/>
    <property type="project" value="TreeGrafter"/>
</dbReference>
<dbReference type="Proteomes" id="UP000029692">
    <property type="component" value="Unassembled WGS sequence"/>
</dbReference>
<organism evidence="5 6">
    <name type="scientific">Spirochaeta lutea</name>
    <dbReference type="NCBI Taxonomy" id="1480694"/>
    <lineage>
        <taxon>Bacteria</taxon>
        <taxon>Pseudomonadati</taxon>
        <taxon>Spirochaetota</taxon>
        <taxon>Spirochaetia</taxon>
        <taxon>Spirochaetales</taxon>
        <taxon>Spirochaetaceae</taxon>
        <taxon>Spirochaeta</taxon>
    </lineage>
</organism>
<keyword evidence="6" id="KW-1185">Reference proteome</keyword>
<keyword evidence="3" id="KW-0413">Isomerase</keyword>